<dbReference type="InterPro" id="IPR036873">
    <property type="entry name" value="Rhodanese-like_dom_sf"/>
</dbReference>
<dbReference type="EMBL" id="JAVDTR010000007">
    <property type="protein sequence ID" value="MDR6724511.1"/>
    <property type="molecule type" value="Genomic_DNA"/>
</dbReference>
<name>A0AAP5H3W3_PAEAM</name>
<accession>A0AAP5H3W3</accession>
<comment type="caution">
    <text evidence="1">The sequence shown here is derived from an EMBL/GenBank/DDBJ whole genome shotgun (WGS) entry which is preliminary data.</text>
</comment>
<dbReference type="Gene3D" id="3.40.250.10">
    <property type="entry name" value="Rhodanese-like domain"/>
    <property type="match status" value="1"/>
</dbReference>
<reference evidence="1" key="1">
    <citation type="submission" date="2023-07" db="EMBL/GenBank/DDBJ databases">
        <title>Sorghum-associated microbial communities from plants grown in Nebraska, USA.</title>
        <authorList>
            <person name="Schachtman D."/>
        </authorList>
    </citation>
    <scope>NUCLEOTIDE SEQUENCE</scope>
    <source>
        <strain evidence="1">BE80</strain>
    </source>
</reference>
<evidence type="ECO:0000313" key="2">
    <source>
        <dbReference type="Proteomes" id="UP001254832"/>
    </source>
</evidence>
<dbReference type="AlphaFoldDB" id="A0AAP5H3W3"/>
<protein>
    <submittedName>
        <fullName evidence="1">Rhodanese-related sulfurtransferase</fullName>
    </submittedName>
</protein>
<proteinExistence type="predicted"/>
<dbReference type="Proteomes" id="UP001254832">
    <property type="component" value="Unassembled WGS sequence"/>
</dbReference>
<sequence>MFTSVLIGLLVAVRQLWPLSNLQYVSGQEFKKLQIEFLDYKVVDIRDSSQFSSEPTNGTINISLGRLPYVWQKHITPGEHIFILSQGKFKTKKAARILLKRGFRNLYVIKS</sequence>
<dbReference type="SUPFAM" id="SSF52821">
    <property type="entry name" value="Rhodanese/Cell cycle control phosphatase"/>
    <property type="match status" value="1"/>
</dbReference>
<dbReference type="CDD" id="cd00158">
    <property type="entry name" value="RHOD"/>
    <property type="match status" value="1"/>
</dbReference>
<evidence type="ECO:0000313" key="1">
    <source>
        <dbReference type="EMBL" id="MDR6724511.1"/>
    </source>
</evidence>
<gene>
    <name evidence="1" type="ORF">J2W91_002979</name>
</gene>
<dbReference type="RefSeq" id="WP_128101980.1">
    <property type="nucleotide sequence ID" value="NZ_JAVDTR010000007.1"/>
</dbReference>
<organism evidence="1 2">
    <name type="scientific">Paenibacillus amylolyticus</name>
    <dbReference type="NCBI Taxonomy" id="1451"/>
    <lineage>
        <taxon>Bacteria</taxon>
        <taxon>Bacillati</taxon>
        <taxon>Bacillota</taxon>
        <taxon>Bacilli</taxon>
        <taxon>Bacillales</taxon>
        <taxon>Paenibacillaceae</taxon>
        <taxon>Paenibacillus</taxon>
    </lineage>
</organism>